<feature type="compositionally biased region" description="Low complexity" evidence="1">
    <location>
        <begin position="219"/>
        <end position="229"/>
    </location>
</feature>
<feature type="region of interest" description="Disordered" evidence="1">
    <location>
        <begin position="206"/>
        <end position="251"/>
    </location>
</feature>
<feature type="region of interest" description="Disordered" evidence="1">
    <location>
        <begin position="164"/>
        <end position="192"/>
    </location>
</feature>
<evidence type="ECO:0000313" key="2">
    <source>
        <dbReference type="EMBL" id="PBK63929.1"/>
    </source>
</evidence>
<feature type="region of interest" description="Disordered" evidence="1">
    <location>
        <begin position="259"/>
        <end position="278"/>
    </location>
</feature>
<dbReference type="EMBL" id="KZ293455">
    <property type="protein sequence ID" value="PBK63929.1"/>
    <property type="molecule type" value="Genomic_DNA"/>
</dbReference>
<accession>A0A2H3AZ11</accession>
<dbReference type="AlphaFoldDB" id="A0A2H3AZ11"/>
<protein>
    <submittedName>
        <fullName evidence="2">Uncharacterized protein</fullName>
    </submittedName>
</protein>
<sequence>MASNQSFPLSPPSLVEVAEISSTDDASEQIDNPMEYHQSYHRHLLSPIPEGGSIIDDESCYPLDEEASFDSDLPCSPPNIDGNTACPLPKERPPVPPRTDIISCLWPLTPLTGATTTVPLGYLQSCGRVLPPPVDSQPSDGGLLSPSLSSKGIIDFPYDFPIDSAPQSAPPLGRSDSESSRNSSSIDEVHSDSKLSTGRWKRLFRSRKSSKVSVPPPSLLESSPPVVSEFDAVESAESSTSDEKQSSLGRSVFKKLPKKFSNLDSPSKSEGEPPLTSVTKVSRKFPGFLKLSTVVWPTDSASEHGSQPSLIPRMADGSFPPTPPLSAHDLGKVNAWYAPVPILPLTPRPPHTPKLLVTPQLSTSPESPLTPDIPPVPNVAPTPKTISSHKSTPCLRTAQNLDTESTSGFQSIRSFKSAHSPEFSRIIPPPKPAPACELPPTPVPAIVISETSKEDKRNTVYFVIEPEWDQNPNDDVPFQFVPKEAIPTSQLRTCMDVFSHRMSLRPRSVSNPEVLAASVATSLASALEGAGY</sequence>
<keyword evidence="3" id="KW-1185">Reference proteome</keyword>
<reference evidence="3" key="1">
    <citation type="journal article" date="2017" name="Nat. Ecol. Evol.">
        <title>Genome expansion and lineage-specific genetic innovations in the forest pathogenic fungi Armillaria.</title>
        <authorList>
            <person name="Sipos G."/>
            <person name="Prasanna A.N."/>
            <person name="Walter M.C."/>
            <person name="O'Connor E."/>
            <person name="Balint B."/>
            <person name="Krizsan K."/>
            <person name="Kiss B."/>
            <person name="Hess J."/>
            <person name="Varga T."/>
            <person name="Slot J."/>
            <person name="Riley R."/>
            <person name="Boka B."/>
            <person name="Rigling D."/>
            <person name="Barry K."/>
            <person name="Lee J."/>
            <person name="Mihaltcheva S."/>
            <person name="LaButti K."/>
            <person name="Lipzen A."/>
            <person name="Waldron R."/>
            <person name="Moloney N.M."/>
            <person name="Sperisen C."/>
            <person name="Kredics L."/>
            <person name="Vagvoelgyi C."/>
            <person name="Patrignani A."/>
            <person name="Fitzpatrick D."/>
            <person name="Nagy I."/>
            <person name="Doyle S."/>
            <person name="Anderson J.B."/>
            <person name="Grigoriev I.V."/>
            <person name="Gueldener U."/>
            <person name="Muensterkoetter M."/>
            <person name="Nagy L.G."/>
        </authorList>
    </citation>
    <scope>NUCLEOTIDE SEQUENCE [LARGE SCALE GENOMIC DNA]</scope>
    <source>
        <strain evidence="3">28-4</strain>
    </source>
</reference>
<organism evidence="2 3">
    <name type="scientific">Armillaria solidipes</name>
    <dbReference type="NCBI Taxonomy" id="1076256"/>
    <lineage>
        <taxon>Eukaryota</taxon>
        <taxon>Fungi</taxon>
        <taxon>Dikarya</taxon>
        <taxon>Basidiomycota</taxon>
        <taxon>Agaricomycotina</taxon>
        <taxon>Agaricomycetes</taxon>
        <taxon>Agaricomycetidae</taxon>
        <taxon>Agaricales</taxon>
        <taxon>Marasmiineae</taxon>
        <taxon>Physalacriaceae</taxon>
        <taxon>Armillaria</taxon>
    </lineage>
</organism>
<evidence type="ECO:0000256" key="1">
    <source>
        <dbReference type="SAM" id="MobiDB-lite"/>
    </source>
</evidence>
<gene>
    <name evidence="2" type="ORF">ARMSODRAFT_1023568</name>
</gene>
<dbReference type="Proteomes" id="UP000218334">
    <property type="component" value="Unassembled WGS sequence"/>
</dbReference>
<evidence type="ECO:0000313" key="3">
    <source>
        <dbReference type="Proteomes" id="UP000218334"/>
    </source>
</evidence>
<name>A0A2H3AZ11_9AGAR</name>
<proteinExistence type="predicted"/>